<accession>E3M1C3</accession>
<dbReference type="STRING" id="31234.E3M1C3"/>
<dbReference type="OrthoDB" id="735686at2759"/>
<reference evidence="2" key="1">
    <citation type="submission" date="2007-07" db="EMBL/GenBank/DDBJ databases">
        <title>PCAP assembly of the Caenorhabditis remanei genome.</title>
        <authorList>
            <consortium name="The Caenorhabditis remanei Sequencing Consortium"/>
            <person name="Wilson R.K."/>
        </authorList>
    </citation>
    <scope>NUCLEOTIDE SEQUENCE [LARGE SCALE GENOMIC DNA]</scope>
    <source>
        <strain evidence="2">PB4641</strain>
    </source>
</reference>
<dbReference type="HOGENOM" id="CLU_2656809_0_0_1"/>
<protein>
    <submittedName>
        <fullName evidence="2">Uncharacterized protein</fullName>
    </submittedName>
</protein>
<name>E3M1C3_CAERE</name>
<dbReference type="InterPro" id="IPR001563">
    <property type="entry name" value="Peptidase_S10"/>
</dbReference>
<dbReference type="eggNOG" id="KOG1282">
    <property type="taxonomic scope" value="Eukaryota"/>
</dbReference>
<dbReference type="SUPFAM" id="SSF53474">
    <property type="entry name" value="alpha/beta-Hydrolases"/>
    <property type="match status" value="1"/>
</dbReference>
<gene>
    <name evidence="2" type="ORF">CRE_06514</name>
</gene>
<dbReference type="EMBL" id="DS268421">
    <property type="protein sequence ID" value="EFO88932.1"/>
    <property type="molecule type" value="Genomic_DNA"/>
</dbReference>
<dbReference type="InParanoid" id="E3M1C3"/>
<keyword evidence="3" id="KW-1185">Reference proteome</keyword>
<dbReference type="Gene3D" id="3.40.50.11320">
    <property type="match status" value="1"/>
</dbReference>
<organism evidence="3">
    <name type="scientific">Caenorhabditis remanei</name>
    <name type="common">Caenorhabditis vulgaris</name>
    <dbReference type="NCBI Taxonomy" id="31234"/>
    <lineage>
        <taxon>Eukaryota</taxon>
        <taxon>Metazoa</taxon>
        <taxon>Ecdysozoa</taxon>
        <taxon>Nematoda</taxon>
        <taxon>Chromadorea</taxon>
        <taxon>Rhabditida</taxon>
        <taxon>Rhabditina</taxon>
        <taxon>Rhabditomorpha</taxon>
        <taxon>Rhabditoidea</taxon>
        <taxon>Rhabditidae</taxon>
        <taxon>Peloderinae</taxon>
        <taxon>Caenorhabditis</taxon>
    </lineage>
</organism>
<sequence length="76" mass="9294">MVRNHVRVLVYYGYTDMACNFIMGQQFVDQLGLRRTLKKTPWKFDRQIAGFKTLFDWLTWNVLRLTPHNLRVYWLI</sequence>
<dbReference type="InterPro" id="IPR029058">
    <property type="entry name" value="AB_hydrolase_fold"/>
</dbReference>
<dbReference type="Pfam" id="PF00450">
    <property type="entry name" value="Peptidase_S10"/>
    <property type="match status" value="1"/>
</dbReference>
<dbReference type="Proteomes" id="UP000008281">
    <property type="component" value="Unassembled WGS sequence"/>
</dbReference>
<evidence type="ECO:0000313" key="2">
    <source>
        <dbReference type="EMBL" id="EFO88932.1"/>
    </source>
</evidence>
<dbReference type="MEROPS" id="S10.A59"/>
<dbReference type="AlphaFoldDB" id="E3M1C3"/>
<dbReference type="GO" id="GO:0004185">
    <property type="term" value="F:serine-type carboxypeptidase activity"/>
    <property type="evidence" value="ECO:0007669"/>
    <property type="project" value="InterPro"/>
</dbReference>
<comment type="similarity">
    <text evidence="1">Belongs to the peptidase S10 family.</text>
</comment>
<dbReference type="GO" id="GO:0006508">
    <property type="term" value="P:proteolysis"/>
    <property type="evidence" value="ECO:0007669"/>
    <property type="project" value="InterPro"/>
</dbReference>
<evidence type="ECO:0000313" key="3">
    <source>
        <dbReference type="Proteomes" id="UP000008281"/>
    </source>
</evidence>
<evidence type="ECO:0000256" key="1">
    <source>
        <dbReference type="ARBA" id="ARBA00009431"/>
    </source>
</evidence>
<proteinExistence type="inferred from homology"/>